<dbReference type="EMBL" id="VLKW01000002">
    <property type="protein sequence ID" value="TWI50323.1"/>
    <property type="molecule type" value="Genomic_DNA"/>
</dbReference>
<keyword evidence="5" id="KW-0808">Transferase</keyword>
<dbReference type="InterPro" id="IPR050428">
    <property type="entry name" value="TCS_sensor_his_kinase"/>
</dbReference>
<dbReference type="SMART" id="SM00387">
    <property type="entry name" value="HATPase_c"/>
    <property type="match status" value="1"/>
</dbReference>
<dbReference type="SUPFAM" id="SSF47384">
    <property type="entry name" value="Homodimeric domain of signal transducing histidine kinase"/>
    <property type="match status" value="1"/>
</dbReference>
<organism evidence="17 18">
    <name type="scientific">Pseudoduganella flava</name>
    <dbReference type="NCBI Taxonomy" id="871742"/>
    <lineage>
        <taxon>Bacteria</taxon>
        <taxon>Pseudomonadati</taxon>
        <taxon>Pseudomonadota</taxon>
        <taxon>Betaproteobacteria</taxon>
        <taxon>Burkholderiales</taxon>
        <taxon>Oxalobacteraceae</taxon>
        <taxon>Telluria group</taxon>
        <taxon>Pseudoduganella</taxon>
    </lineage>
</organism>
<dbReference type="PROSITE" id="PS50885">
    <property type="entry name" value="HAMP"/>
    <property type="match status" value="1"/>
</dbReference>
<evidence type="ECO:0000256" key="14">
    <source>
        <dbReference type="SAM" id="Phobius"/>
    </source>
</evidence>
<dbReference type="GO" id="GO:0005524">
    <property type="term" value="F:ATP binding"/>
    <property type="evidence" value="ECO:0007669"/>
    <property type="project" value="UniProtKB-KW"/>
</dbReference>
<keyword evidence="7" id="KW-0547">Nucleotide-binding</keyword>
<keyword evidence="12 14" id="KW-0472">Membrane</keyword>
<dbReference type="InterPro" id="IPR013727">
    <property type="entry name" value="2CSK_N"/>
</dbReference>
<dbReference type="PANTHER" id="PTHR45436">
    <property type="entry name" value="SENSOR HISTIDINE KINASE YKOH"/>
    <property type="match status" value="1"/>
</dbReference>
<gene>
    <name evidence="17" type="ORF">IP92_01552</name>
</gene>
<dbReference type="InterPro" id="IPR004358">
    <property type="entry name" value="Sig_transdc_His_kin-like_C"/>
</dbReference>
<dbReference type="GO" id="GO:0005886">
    <property type="term" value="C:plasma membrane"/>
    <property type="evidence" value="ECO:0007669"/>
    <property type="project" value="TreeGrafter"/>
</dbReference>
<dbReference type="Pfam" id="PF02518">
    <property type="entry name" value="HATPase_c"/>
    <property type="match status" value="1"/>
</dbReference>
<evidence type="ECO:0000256" key="5">
    <source>
        <dbReference type="ARBA" id="ARBA00022679"/>
    </source>
</evidence>
<name>A0A562Q104_9BURK</name>
<evidence type="ECO:0000256" key="13">
    <source>
        <dbReference type="SAM" id="MobiDB-lite"/>
    </source>
</evidence>
<dbReference type="InterPro" id="IPR003660">
    <property type="entry name" value="HAMP_dom"/>
</dbReference>
<dbReference type="PANTHER" id="PTHR45436:SF14">
    <property type="entry name" value="SENSOR PROTEIN QSEC"/>
    <property type="match status" value="1"/>
</dbReference>
<evidence type="ECO:0000256" key="6">
    <source>
        <dbReference type="ARBA" id="ARBA00022692"/>
    </source>
</evidence>
<evidence type="ECO:0000313" key="17">
    <source>
        <dbReference type="EMBL" id="TWI50323.1"/>
    </source>
</evidence>
<keyword evidence="4" id="KW-0597">Phosphoprotein</keyword>
<dbReference type="Pfam" id="PF08521">
    <property type="entry name" value="2CSK_N"/>
    <property type="match status" value="1"/>
</dbReference>
<dbReference type="InterPro" id="IPR003594">
    <property type="entry name" value="HATPase_dom"/>
</dbReference>
<evidence type="ECO:0000259" key="16">
    <source>
        <dbReference type="PROSITE" id="PS50885"/>
    </source>
</evidence>
<evidence type="ECO:0000313" key="18">
    <source>
        <dbReference type="Proteomes" id="UP000315112"/>
    </source>
</evidence>
<evidence type="ECO:0000256" key="1">
    <source>
        <dbReference type="ARBA" id="ARBA00000085"/>
    </source>
</evidence>
<evidence type="ECO:0000256" key="4">
    <source>
        <dbReference type="ARBA" id="ARBA00022553"/>
    </source>
</evidence>
<comment type="caution">
    <text evidence="17">The sequence shown here is derived from an EMBL/GenBank/DDBJ whole genome shotgun (WGS) entry which is preliminary data.</text>
</comment>
<comment type="subcellular location">
    <subcellularLocation>
        <location evidence="2">Membrane</location>
        <topology evidence="2">Multi-pass membrane protein</topology>
    </subcellularLocation>
</comment>
<feature type="domain" description="HAMP" evidence="16">
    <location>
        <begin position="188"/>
        <end position="240"/>
    </location>
</feature>
<evidence type="ECO:0000256" key="7">
    <source>
        <dbReference type="ARBA" id="ARBA00022741"/>
    </source>
</evidence>
<feature type="region of interest" description="Disordered" evidence="13">
    <location>
        <begin position="465"/>
        <end position="492"/>
    </location>
</feature>
<evidence type="ECO:0000256" key="3">
    <source>
        <dbReference type="ARBA" id="ARBA00012438"/>
    </source>
</evidence>
<sequence>MTRRVPTIRRRLLVRLIVCVLAIFGVISLAAHLTARHESEEFFSARLASSARILQALLANQLETATVEQPIDIEIPRGVPESGGPTRFGHPYEHKIAFQVWRADGKLLARSATAPGQPLGAFTAGYSSRTIDDDVWQVFALRSGQVWIFVAEKDEVREEMVEELGTSVLIPVIVGGIALLLTVNLVLASTLAPLRTLADNIARRAPDSLSPVDLPEVPGELALVVDELNSLLRRMREAFQREQRFIDAAAHELRTPLTAVQLHVQNALQAGDDDGERARSLDEALCALRRTIHLAEQLLTFSRLASGTDLLRHEPVVLADVCRGVMQMQRPLLERKGQSARLAAPDDAVIDGDPYRLQQLVRNLVDNASLHGAALGVIDIDVARHDGTVVLRVANDGAPVPEAEAAQVFTPYYRRDGKADFGAGLGLSIVHEIAKQHGAAIHLGAKPDGQGCVVSIAFAAARDGGTADPDEAGAHAAAHPTEHPDALSTHRQ</sequence>
<dbReference type="RefSeq" id="WP_229418673.1">
    <property type="nucleotide sequence ID" value="NZ_CP046904.1"/>
</dbReference>
<dbReference type="EC" id="2.7.13.3" evidence="3"/>
<feature type="domain" description="Histidine kinase" evidence="15">
    <location>
        <begin position="248"/>
        <end position="462"/>
    </location>
</feature>
<keyword evidence="8 17" id="KW-0418">Kinase</keyword>
<proteinExistence type="predicted"/>
<dbReference type="InterPro" id="IPR005467">
    <property type="entry name" value="His_kinase_dom"/>
</dbReference>
<keyword evidence="9" id="KW-0067">ATP-binding</keyword>
<evidence type="ECO:0000256" key="2">
    <source>
        <dbReference type="ARBA" id="ARBA00004141"/>
    </source>
</evidence>
<evidence type="ECO:0000256" key="9">
    <source>
        <dbReference type="ARBA" id="ARBA00022840"/>
    </source>
</evidence>
<evidence type="ECO:0000256" key="11">
    <source>
        <dbReference type="ARBA" id="ARBA00023012"/>
    </source>
</evidence>
<accession>A0A562Q104</accession>
<feature type="transmembrane region" description="Helical" evidence="14">
    <location>
        <begin position="12"/>
        <end position="33"/>
    </location>
</feature>
<dbReference type="Gene3D" id="1.10.287.130">
    <property type="match status" value="1"/>
</dbReference>
<evidence type="ECO:0000256" key="12">
    <source>
        <dbReference type="ARBA" id="ARBA00023136"/>
    </source>
</evidence>
<dbReference type="CDD" id="cd00082">
    <property type="entry name" value="HisKA"/>
    <property type="match status" value="1"/>
</dbReference>
<dbReference type="InterPro" id="IPR036097">
    <property type="entry name" value="HisK_dim/P_sf"/>
</dbReference>
<keyword evidence="11" id="KW-0902">Two-component regulatory system</keyword>
<keyword evidence="6 14" id="KW-0812">Transmembrane</keyword>
<reference evidence="17 18" key="1">
    <citation type="journal article" date="2015" name="Stand. Genomic Sci.">
        <title>Genomic Encyclopedia of Bacterial and Archaeal Type Strains, Phase III: the genomes of soil and plant-associated and newly described type strains.</title>
        <authorList>
            <person name="Whitman W.B."/>
            <person name="Woyke T."/>
            <person name="Klenk H.P."/>
            <person name="Zhou Y."/>
            <person name="Lilburn T.G."/>
            <person name="Beck B.J."/>
            <person name="De Vos P."/>
            <person name="Vandamme P."/>
            <person name="Eisen J.A."/>
            <person name="Garrity G."/>
            <person name="Hugenholtz P."/>
            <person name="Kyrpides N.C."/>
        </authorList>
    </citation>
    <scope>NUCLEOTIDE SEQUENCE [LARGE SCALE GENOMIC DNA]</scope>
    <source>
        <strain evidence="17 18">CGMCC 1.10685</strain>
    </source>
</reference>
<dbReference type="InterPro" id="IPR036890">
    <property type="entry name" value="HATPase_C_sf"/>
</dbReference>
<evidence type="ECO:0000256" key="10">
    <source>
        <dbReference type="ARBA" id="ARBA00022989"/>
    </source>
</evidence>
<dbReference type="PROSITE" id="PS50109">
    <property type="entry name" value="HIS_KIN"/>
    <property type="match status" value="1"/>
</dbReference>
<dbReference type="Gene3D" id="3.30.565.10">
    <property type="entry name" value="Histidine kinase-like ATPase, C-terminal domain"/>
    <property type="match status" value="1"/>
</dbReference>
<evidence type="ECO:0000256" key="8">
    <source>
        <dbReference type="ARBA" id="ARBA00022777"/>
    </source>
</evidence>
<dbReference type="GO" id="GO:0000155">
    <property type="term" value="F:phosphorelay sensor kinase activity"/>
    <property type="evidence" value="ECO:0007669"/>
    <property type="project" value="InterPro"/>
</dbReference>
<protein>
    <recommendedName>
        <fullName evidence="3">histidine kinase</fullName>
        <ecNumber evidence="3">2.7.13.3</ecNumber>
    </recommendedName>
</protein>
<dbReference type="InterPro" id="IPR003661">
    <property type="entry name" value="HisK_dim/P_dom"/>
</dbReference>
<dbReference type="SMART" id="SM00388">
    <property type="entry name" value="HisKA"/>
    <property type="match status" value="1"/>
</dbReference>
<keyword evidence="10 14" id="KW-1133">Transmembrane helix</keyword>
<dbReference type="Pfam" id="PF00512">
    <property type="entry name" value="HisKA"/>
    <property type="match status" value="1"/>
</dbReference>
<evidence type="ECO:0000259" key="15">
    <source>
        <dbReference type="PROSITE" id="PS50109"/>
    </source>
</evidence>
<dbReference type="PRINTS" id="PR00344">
    <property type="entry name" value="BCTRLSENSOR"/>
</dbReference>
<dbReference type="SUPFAM" id="SSF55874">
    <property type="entry name" value="ATPase domain of HSP90 chaperone/DNA topoisomerase II/histidine kinase"/>
    <property type="match status" value="1"/>
</dbReference>
<dbReference type="AlphaFoldDB" id="A0A562Q104"/>
<dbReference type="Proteomes" id="UP000315112">
    <property type="component" value="Unassembled WGS sequence"/>
</dbReference>
<comment type="catalytic activity">
    <reaction evidence="1">
        <text>ATP + protein L-histidine = ADP + protein N-phospho-L-histidine.</text>
        <dbReference type="EC" id="2.7.13.3"/>
    </reaction>
</comment>